<evidence type="ECO:0000313" key="1">
    <source>
        <dbReference type="EMBL" id="GAA3221152.1"/>
    </source>
</evidence>
<proteinExistence type="predicted"/>
<evidence type="ECO:0000313" key="2">
    <source>
        <dbReference type="Proteomes" id="UP001501237"/>
    </source>
</evidence>
<gene>
    <name evidence="1" type="ORF">GCM10010468_46180</name>
</gene>
<comment type="caution">
    <text evidence="1">The sequence shown here is derived from an EMBL/GenBank/DDBJ whole genome shotgun (WGS) entry which is preliminary data.</text>
</comment>
<sequence>MIPFITPKRGKDTVRLVEYLFGKGRFNEHTNQRIITDPFSSSGDLVVL</sequence>
<name>A0ABP6QD43_9ACTN</name>
<accession>A0ABP6QD43</accession>
<protein>
    <submittedName>
        <fullName evidence="1">Uncharacterized protein</fullName>
    </submittedName>
</protein>
<reference evidence="2" key="1">
    <citation type="journal article" date="2019" name="Int. J. Syst. Evol. Microbiol.">
        <title>The Global Catalogue of Microorganisms (GCM) 10K type strain sequencing project: providing services to taxonomists for standard genome sequencing and annotation.</title>
        <authorList>
            <consortium name="The Broad Institute Genomics Platform"/>
            <consortium name="The Broad Institute Genome Sequencing Center for Infectious Disease"/>
            <person name="Wu L."/>
            <person name="Ma J."/>
        </authorList>
    </citation>
    <scope>NUCLEOTIDE SEQUENCE [LARGE SCALE GENOMIC DNA]</scope>
    <source>
        <strain evidence="2">JCM 9377</strain>
    </source>
</reference>
<organism evidence="1 2">
    <name type="scientific">Actinocorallia longicatena</name>
    <dbReference type="NCBI Taxonomy" id="111803"/>
    <lineage>
        <taxon>Bacteria</taxon>
        <taxon>Bacillati</taxon>
        <taxon>Actinomycetota</taxon>
        <taxon>Actinomycetes</taxon>
        <taxon>Streptosporangiales</taxon>
        <taxon>Thermomonosporaceae</taxon>
        <taxon>Actinocorallia</taxon>
    </lineage>
</organism>
<dbReference type="Proteomes" id="UP001501237">
    <property type="component" value="Unassembled WGS sequence"/>
</dbReference>
<dbReference type="EMBL" id="BAAAUV010000011">
    <property type="protein sequence ID" value="GAA3221152.1"/>
    <property type="molecule type" value="Genomic_DNA"/>
</dbReference>
<keyword evidence="2" id="KW-1185">Reference proteome</keyword>